<dbReference type="AlphaFoldDB" id="A0A7J8HR27"/>
<proteinExistence type="predicted"/>
<evidence type="ECO:0000313" key="1">
    <source>
        <dbReference type="EMBL" id="KAF6474816.1"/>
    </source>
</evidence>
<organism evidence="1 2">
    <name type="scientific">Rousettus aegyptiacus</name>
    <name type="common">Egyptian fruit bat</name>
    <name type="synonym">Pteropus aegyptiacus</name>
    <dbReference type="NCBI Taxonomy" id="9407"/>
    <lineage>
        <taxon>Eukaryota</taxon>
        <taxon>Metazoa</taxon>
        <taxon>Chordata</taxon>
        <taxon>Craniata</taxon>
        <taxon>Vertebrata</taxon>
        <taxon>Euteleostomi</taxon>
        <taxon>Mammalia</taxon>
        <taxon>Eutheria</taxon>
        <taxon>Laurasiatheria</taxon>
        <taxon>Chiroptera</taxon>
        <taxon>Yinpterochiroptera</taxon>
        <taxon>Pteropodoidea</taxon>
        <taxon>Pteropodidae</taxon>
        <taxon>Rousettinae</taxon>
        <taxon>Rousettus</taxon>
    </lineage>
</organism>
<keyword evidence="2" id="KW-1185">Reference proteome</keyword>
<sequence>MRHNDNCLKIFSTRSFPRQSAQRSWKLTYLLSQCPTANVWTSLTIITQPFNCHKHIYKPPVGWGWPGTEKIPFHDKENTLYFPLQLFPQMTRDDLVIHLGLKNEPLENGWMGIRLPAPIQGRDRAGAALFRRIYMAP</sequence>
<evidence type="ECO:0000313" key="2">
    <source>
        <dbReference type="Proteomes" id="UP000593571"/>
    </source>
</evidence>
<gene>
    <name evidence="1" type="ORF">HJG63_010954</name>
</gene>
<dbReference type="EMBL" id="JACASE010000004">
    <property type="protein sequence ID" value="KAF6474816.1"/>
    <property type="molecule type" value="Genomic_DNA"/>
</dbReference>
<name>A0A7J8HR27_ROUAE</name>
<reference evidence="1 2" key="1">
    <citation type="journal article" date="2020" name="Nature">
        <title>Six reference-quality genomes reveal evolution of bat adaptations.</title>
        <authorList>
            <person name="Jebb D."/>
            <person name="Huang Z."/>
            <person name="Pippel M."/>
            <person name="Hughes G.M."/>
            <person name="Lavrichenko K."/>
            <person name="Devanna P."/>
            <person name="Winkler S."/>
            <person name="Jermiin L.S."/>
            <person name="Skirmuntt E.C."/>
            <person name="Katzourakis A."/>
            <person name="Burkitt-Gray L."/>
            <person name="Ray D.A."/>
            <person name="Sullivan K.A.M."/>
            <person name="Roscito J.G."/>
            <person name="Kirilenko B.M."/>
            <person name="Davalos L.M."/>
            <person name="Corthals A.P."/>
            <person name="Power M.L."/>
            <person name="Jones G."/>
            <person name="Ransome R.D."/>
            <person name="Dechmann D.K.N."/>
            <person name="Locatelli A.G."/>
            <person name="Puechmaille S.J."/>
            <person name="Fedrigo O."/>
            <person name="Jarvis E.D."/>
            <person name="Hiller M."/>
            <person name="Vernes S.C."/>
            <person name="Myers E.W."/>
            <person name="Teeling E.C."/>
        </authorList>
    </citation>
    <scope>NUCLEOTIDE SEQUENCE [LARGE SCALE GENOMIC DNA]</scope>
    <source>
        <strain evidence="1">MRouAeg1</strain>
        <tissue evidence="1">Muscle</tissue>
    </source>
</reference>
<accession>A0A7J8HR27</accession>
<dbReference type="Proteomes" id="UP000593571">
    <property type="component" value="Unassembled WGS sequence"/>
</dbReference>
<comment type="caution">
    <text evidence="1">The sequence shown here is derived from an EMBL/GenBank/DDBJ whole genome shotgun (WGS) entry which is preliminary data.</text>
</comment>
<protein>
    <submittedName>
        <fullName evidence="1">Uncharacterized protein</fullName>
    </submittedName>
</protein>